<dbReference type="CDD" id="cd07821">
    <property type="entry name" value="PYR_PYL_RCAR_like"/>
    <property type="match status" value="1"/>
</dbReference>
<dbReference type="EMBL" id="JADIVZ010000010">
    <property type="protein sequence ID" value="MBF4163260.1"/>
    <property type="molecule type" value="Genomic_DNA"/>
</dbReference>
<comment type="caution">
    <text evidence="1">The sequence shown here is derived from an EMBL/GenBank/DDBJ whole genome shotgun (WGS) entry which is preliminary data.</text>
</comment>
<proteinExistence type="predicted"/>
<dbReference type="RefSeq" id="WP_194504515.1">
    <property type="nucleotide sequence ID" value="NZ_JADIVZ010000010.1"/>
</dbReference>
<dbReference type="InterPro" id="IPR019587">
    <property type="entry name" value="Polyketide_cyclase/dehydratase"/>
</dbReference>
<keyword evidence="2" id="KW-1185">Reference proteome</keyword>
<evidence type="ECO:0000313" key="2">
    <source>
        <dbReference type="Proteomes" id="UP000656804"/>
    </source>
</evidence>
<dbReference type="InterPro" id="IPR023393">
    <property type="entry name" value="START-like_dom_sf"/>
</dbReference>
<gene>
    <name evidence="1" type="ORF">ISG29_16330</name>
</gene>
<dbReference type="Pfam" id="PF10604">
    <property type="entry name" value="Polyketide_cyc2"/>
    <property type="match status" value="1"/>
</dbReference>
<dbReference type="Proteomes" id="UP000656804">
    <property type="component" value="Unassembled WGS sequence"/>
</dbReference>
<dbReference type="AlphaFoldDB" id="A0A930V3X5"/>
<dbReference type="SUPFAM" id="SSF55961">
    <property type="entry name" value="Bet v1-like"/>
    <property type="match status" value="1"/>
</dbReference>
<organism evidence="1 2">
    <name type="scientific">Nocardioides acrostichi</name>
    <dbReference type="NCBI Taxonomy" id="2784339"/>
    <lineage>
        <taxon>Bacteria</taxon>
        <taxon>Bacillati</taxon>
        <taxon>Actinomycetota</taxon>
        <taxon>Actinomycetes</taxon>
        <taxon>Propionibacteriales</taxon>
        <taxon>Nocardioidaceae</taxon>
        <taxon>Nocardioides</taxon>
    </lineage>
</organism>
<sequence>MPRRFSYAVERTGHADVESAFSLLSDATQWSRWAGRMIPRSGWADGGQGPAYVGRVRVAGQPPVLMREEVTVDEPPHRHGYVIRSGWPVRDYSSLVELQPGDQGLLTVRWTGEFSERIPLTGAPYRRFLIRLMGGLIDGLLAAADAER</sequence>
<protein>
    <submittedName>
        <fullName evidence="1">SRPBCC family protein</fullName>
    </submittedName>
</protein>
<name>A0A930V3X5_9ACTN</name>
<dbReference type="Gene3D" id="3.30.530.20">
    <property type="match status" value="1"/>
</dbReference>
<reference evidence="1" key="1">
    <citation type="submission" date="2020-11" db="EMBL/GenBank/DDBJ databases">
        <title>Nocardioides sp. CBS4Y-1, whole genome shotgun sequence.</title>
        <authorList>
            <person name="Tuo L."/>
        </authorList>
    </citation>
    <scope>NUCLEOTIDE SEQUENCE</scope>
    <source>
        <strain evidence="1">CBS4Y-1</strain>
    </source>
</reference>
<evidence type="ECO:0000313" key="1">
    <source>
        <dbReference type="EMBL" id="MBF4163260.1"/>
    </source>
</evidence>
<accession>A0A930V3X5</accession>